<name>A0A4Q7IQ86_9GAMM</name>
<comment type="caution">
    <text evidence="1">The sequence shown here is derived from an EMBL/GenBank/DDBJ whole genome shotgun (WGS) entry which is preliminary data.</text>
</comment>
<reference evidence="1 2" key="1">
    <citation type="submission" date="2018-01" db="EMBL/GenBank/DDBJ databases">
        <title>Co-occurrence of chitin degradation, pigmentation and bioactivity in marine Pseudoalteromonas.</title>
        <authorList>
            <person name="Paulsen S."/>
            <person name="Gram L."/>
            <person name="Machado H."/>
        </authorList>
    </citation>
    <scope>NUCLEOTIDE SEQUENCE [LARGE SCALE GENOMIC DNA]</scope>
    <source>
        <strain evidence="1 2">S3898</strain>
    </source>
</reference>
<accession>A0A4Q7IQ86</accession>
<dbReference type="AlphaFoldDB" id="A0A4Q7IQ86"/>
<evidence type="ECO:0000313" key="1">
    <source>
        <dbReference type="EMBL" id="RZQ54474.1"/>
    </source>
</evidence>
<gene>
    <name evidence="1" type="ORF">C1E23_03685</name>
</gene>
<dbReference type="Proteomes" id="UP000291338">
    <property type="component" value="Unassembled WGS sequence"/>
</dbReference>
<evidence type="ECO:0000313" key="2">
    <source>
        <dbReference type="Proteomes" id="UP000291338"/>
    </source>
</evidence>
<organism evidence="1 2">
    <name type="scientific">Pseudoalteromonas phenolica</name>
    <dbReference type="NCBI Taxonomy" id="161398"/>
    <lineage>
        <taxon>Bacteria</taxon>
        <taxon>Pseudomonadati</taxon>
        <taxon>Pseudomonadota</taxon>
        <taxon>Gammaproteobacteria</taxon>
        <taxon>Alteromonadales</taxon>
        <taxon>Pseudoalteromonadaceae</taxon>
        <taxon>Pseudoalteromonas</taxon>
    </lineage>
</organism>
<proteinExistence type="predicted"/>
<sequence>MPDGRIAVSTTDKEHNIFLVMDKSKLISAGPIEDSGELVLSMQHPLEDEIKQPSGLWSLQDSSWMW</sequence>
<dbReference type="EMBL" id="PPSX01000013">
    <property type="protein sequence ID" value="RZQ54474.1"/>
    <property type="molecule type" value="Genomic_DNA"/>
</dbReference>
<protein>
    <submittedName>
        <fullName evidence="1">Uncharacterized protein</fullName>
    </submittedName>
</protein>